<evidence type="ECO:0000256" key="3">
    <source>
        <dbReference type="ARBA" id="ARBA00022679"/>
    </source>
</evidence>
<dbReference type="PANTHER" id="PTHR43179:SF12">
    <property type="entry name" value="GALACTOFURANOSYLTRANSFERASE GLFT2"/>
    <property type="match status" value="1"/>
</dbReference>
<organism evidence="5 6">
    <name type="scientific">Tribonema minus</name>
    <dbReference type="NCBI Taxonomy" id="303371"/>
    <lineage>
        <taxon>Eukaryota</taxon>
        <taxon>Sar</taxon>
        <taxon>Stramenopiles</taxon>
        <taxon>Ochrophyta</taxon>
        <taxon>PX clade</taxon>
        <taxon>Xanthophyceae</taxon>
        <taxon>Tribonematales</taxon>
        <taxon>Tribonemataceae</taxon>
        <taxon>Tribonema</taxon>
    </lineage>
</organism>
<evidence type="ECO:0000256" key="2">
    <source>
        <dbReference type="ARBA" id="ARBA00022676"/>
    </source>
</evidence>
<feature type="domain" description="Glycosyltransferase 2-like" evidence="4">
    <location>
        <begin position="296"/>
        <end position="400"/>
    </location>
</feature>
<dbReference type="OrthoDB" id="331544at2759"/>
<accession>A0A835YWC2</accession>
<dbReference type="AlphaFoldDB" id="A0A835YWC2"/>
<dbReference type="EMBL" id="JAFCMP010000516">
    <property type="protein sequence ID" value="KAG5178324.1"/>
    <property type="molecule type" value="Genomic_DNA"/>
</dbReference>
<protein>
    <submittedName>
        <fullName evidence="5">Nucleotide-diphospho-sugar transferase</fullName>
    </submittedName>
</protein>
<dbReference type="Proteomes" id="UP000664859">
    <property type="component" value="Unassembled WGS sequence"/>
</dbReference>
<dbReference type="PANTHER" id="PTHR43179">
    <property type="entry name" value="RHAMNOSYLTRANSFERASE WBBL"/>
    <property type="match status" value="1"/>
</dbReference>
<name>A0A835YWC2_9STRA</name>
<evidence type="ECO:0000313" key="5">
    <source>
        <dbReference type="EMBL" id="KAG5178324.1"/>
    </source>
</evidence>
<dbReference type="GO" id="GO:0016757">
    <property type="term" value="F:glycosyltransferase activity"/>
    <property type="evidence" value="ECO:0007669"/>
    <property type="project" value="UniProtKB-KW"/>
</dbReference>
<comment type="caution">
    <text evidence="5">The sequence shown here is derived from an EMBL/GenBank/DDBJ whole genome shotgun (WGS) entry which is preliminary data.</text>
</comment>
<dbReference type="InterPro" id="IPR001173">
    <property type="entry name" value="Glyco_trans_2-like"/>
</dbReference>
<keyword evidence="6" id="KW-1185">Reference proteome</keyword>
<dbReference type="Gene3D" id="3.90.550.10">
    <property type="entry name" value="Spore Coat Polysaccharide Biosynthesis Protein SpsA, Chain A"/>
    <property type="match status" value="1"/>
</dbReference>
<comment type="similarity">
    <text evidence="1">Belongs to the glycosyltransferase 2 family.</text>
</comment>
<evidence type="ECO:0000259" key="4">
    <source>
        <dbReference type="Pfam" id="PF00535"/>
    </source>
</evidence>
<reference evidence="5" key="1">
    <citation type="submission" date="2021-02" db="EMBL/GenBank/DDBJ databases">
        <title>First Annotated Genome of the Yellow-green Alga Tribonema minus.</title>
        <authorList>
            <person name="Mahan K.M."/>
        </authorList>
    </citation>
    <scope>NUCLEOTIDE SEQUENCE</scope>
    <source>
        <strain evidence="5">UTEX B ZZ1240</strain>
    </source>
</reference>
<keyword evidence="3 5" id="KW-0808">Transferase</keyword>
<dbReference type="InterPro" id="IPR029044">
    <property type="entry name" value="Nucleotide-diphossugar_trans"/>
</dbReference>
<evidence type="ECO:0000256" key="1">
    <source>
        <dbReference type="ARBA" id="ARBA00006739"/>
    </source>
</evidence>
<dbReference type="SUPFAM" id="SSF53448">
    <property type="entry name" value="Nucleotide-diphospho-sugar transferases"/>
    <property type="match status" value="1"/>
</dbReference>
<gene>
    <name evidence="5" type="ORF">JKP88DRAFT_248206</name>
</gene>
<dbReference type="CDD" id="cd00761">
    <property type="entry name" value="Glyco_tranf_GTA_type"/>
    <property type="match status" value="1"/>
</dbReference>
<proteinExistence type="inferred from homology"/>
<sequence>MQDNDALTCGIILPLTSRAACSPADREAACRRLEGFASNLKATLDAACCKVYLGVDSNDWFSTQEGQAAIHESFAISDGPGLDHEVRVFSDKPGQICSIWRELADHAYRHDNQDFTVLLGDDVRIATPDWLRRAAHHYKHLAAKIFTSKHDQQRFFGFGCVAFTDTSCRNFPSFPILHRLHWQMNGGAILPDAFVNQDADPFLYQTYAHWDAALIALDMELSNEVGGFEKARYEKHHHCNPWRRLLMYTIICAVRCWSDTLRMERRPSVGSTAQNQQYLNSHGSPPISPRAPSLDIIVPTYRAMDKLEHLQGICQLQVANRASTFIIIVDKPDLLERLQQELEQLPRVRVRGNTENLGASAARNRGTRESAADWLLFLDDDVIAYPNIVTEYSNAIAEKGAMALGFVGLTRFLPSAALHTRAVQLSDLTYMFGIAEVLPHPGWGVTANIVLRRTPLMAFFQEKCWAKAGGGEDVDICLRYQQLYKQTPGDWRFHSVPSAQALHPWWSGGKRQFGHFFKWADGDGHLYDHFPQFVYAACPNVAESMVLAVVIATGACASCKCGAAADGMAGECCAPPLTTMTITAPGVLPGAVCALQRVKIQQCPDSDRTQDAQRAAPAGKVGTGPCAPSLLVRCICSTPIIKTLQAKAVLAVHGSWRLHCAQFVDTLQAMIDAASQLLPNSGSPGARCPKH</sequence>
<keyword evidence="2" id="KW-0328">Glycosyltransferase</keyword>
<evidence type="ECO:0000313" key="6">
    <source>
        <dbReference type="Proteomes" id="UP000664859"/>
    </source>
</evidence>
<dbReference type="Pfam" id="PF00535">
    <property type="entry name" value="Glycos_transf_2"/>
    <property type="match status" value="1"/>
</dbReference>